<gene>
    <name evidence="2" type="ORF">ALQ65_04829</name>
</gene>
<dbReference type="InterPro" id="IPR046673">
    <property type="entry name" value="ToxA_N"/>
</dbReference>
<evidence type="ECO:0000259" key="1">
    <source>
        <dbReference type="Pfam" id="PF20178"/>
    </source>
</evidence>
<keyword evidence="2" id="KW-0808">Transferase</keyword>
<sequence>MLNCLAVKVQFRATDPRPALLGSRLVAIQRLTYTYIPQTKRSCSLMSGLQPLIRFLIMDDEFAAHYDVDDNNGDPDAEFWARVREDFSISDYFRLNPINLQSPAALAARDVAQECQSRWGVEIDPDDTLIATLYIEDPKLYPAPHRANLAHSMTLTEALLRNWQQKGNGDWFDHLGHLQPHSDDGFNCQVVDEKLPSYDCVAYEAVYRKSDPQHYDSTTQLRLTAEAFKQYIWDHNLQAGYLAYLKQFWQAHADDYNLMLKAGLFRAAWLQAEENTLKAEHKDMVLEALGLPADQGWQQLSFDAFVAAPISTRVTISELQVHGYSAVDIMVIRSADSPTVLLYIPGNSSPIHTFANADALKDWVALMCKDPGKRRSFEGHFNAADDVDGFFYSGVATALRGFAVYPKLLDAATGAWNPRKQVQFGEPLQPWPFSHFKDRIKAKSEADALQKIRNHDDYWKEEVSSGLSECVSVLGGVAIVFPELIPVIAGLSLALVGLGVDAAVNGRTLDERQAGLGRIAFGVLNALPILAEEGAAVEAGAETGLIDEAGGGYEVSGPTTPIDPAVEIEPIPAFREEPPALRSLDFKMRRLLRALEAPQELPGLASGEVAGIYPLQGKSYIELHDQAFRVEWVPQEKQYRIRSDSDPRVWGPYVKTIDTGYWDLDLRLGLRGGESFDGSRLPPTSEADSAVVAVMPDEPAIKVQRWGPKVQVELPLDQIMVENVLSQAKGTVVEKYFIQIEGVRKGVYYDADIPCWRTDPSSSGLVWLDRNGVWSNGSADAFRKVEARLPQSRRFEIYAFPRVPTLPADAEPVSRVVHHIWLGERMPGDNLLQKMLDNMRTSPDLRFELHIDINHPTAHQQLLDYFSEHPQMHISRLKEEPFFPAFLSGENGEAFNYFMHSDNRNYAAASDILRYRLINEYGGIYLDCDDIIDVPFARTPLKAGPNDVLLGRRLDAPQLSYSGPGNSHFASHPDNPVLKRMLKEINTRFQNEKQTNKAFFSTRRPFIDHSSEALRSASRDRMTPYMTRISDLTGPKLMSDVLRKLRPDYFDLLERSYLPVDEVLSVLYIEHLNEAVDFYFPFKGRAKITPGSENGW</sequence>
<accession>A0A0P9LAV3</accession>
<name>A0A0P9LAV3_9PSED</name>
<dbReference type="SUPFAM" id="SSF53448">
    <property type="entry name" value="Nucleotide-diphospho-sugar transferases"/>
    <property type="match status" value="1"/>
</dbReference>
<dbReference type="Pfam" id="PF20178">
    <property type="entry name" value="ToxA_N"/>
    <property type="match status" value="1"/>
</dbReference>
<comment type="caution">
    <text evidence="2">The sequence shown here is derived from an EMBL/GenBank/DDBJ whole genome shotgun (WGS) entry which is preliminary data.</text>
</comment>
<dbReference type="Proteomes" id="UP000271468">
    <property type="component" value="Unassembled WGS sequence"/>
</dbReference>
<dbReference type="InterPro" id="IPR007577">
    <property type="entry name" value="GlycoTrfase_DXD_sugar-bd_CS"/>
</dbReference>
<protein>
    <submittedName>
        <fullName evidence="2">Glycosyltransferase sugar-binding domain-conteining protein</fullName>
    </submittedName>
</protein>
<organism evidence="2 3">
    <name type="scientific">Pseudomonas syringae pv. coriandricola</name>
    <dbReference type="NCBI Taxonomy" id="264453"/>
    <lineage>
        <taxon>Bacteria</taxon>
        <taxon>Pseudomonadati</taxon>
        <taxon>Pseudomonadota</taxon>
        <taxon>Gammaproteobacteria</taxon>
        <taxon>Pseudomonadales</taxon>
        <taxon>Pseudomonadaceae</taxon>
        <taxon>Pseudomonas</taxon>
    </lineage>
</organism>
<dbReference type="InterPro" id="IPR029044">
    <property type="entry name" value="Nucleotide-diphossugar_trans"/>
</dbReference>
<proteinExistence type="predicted"/>
<evidence type="ECO:0000313" key="3">
    <source>
        <dbReference type="Proteomes" id="UP000271468"/>
    </source>
</evidence>
<dbReference type="EMBL" id="RBOV01000291">
    <property type="protein sequence ID" value="RMN09390.1"/>
    <property type="molecule type" value="Genomic_DNA"/>
</dbReference>
<dbReference type="AlphaFoldDB" id="A0A0P9LAV3"/>
<dbReference type="GO" id="GO:0016740">
    <property type="term" value="F:transferase activity"/>
    <property type="evidence" value="ECO:0007669"/>
    <property type="project" value="UniProtKB-KW"/>
</dbReference>
<evidence type="ECO:0000313" key="2">
    <source>
        <dbReference type="EMBL" id="RMN09390.1"/>
    </source>
</evidence>
<reference evidence="2 3" key="1">
    <citation type="submission" date="2018-08" db="EMBL/GenBank/DDBJ databases">
        <title>Recombination of ecologically and evolutionarily significant loci maintains genetic cohesion in the Pseudomonas syringae species complex.</title>
        <authorList>
            <person name="Dillon M."/>
            <person name="Thakur S."/>
            <person name="Almeida R.N.D."/>
            <person name="Weir B.S."/>
            <person name="Guttman D.S."/>
        </authorList>
    </citation>
    <scope>NUCLEOTIDE SEQUENCE [LARGE SCALE GENOMIC DNA]</scope>
    <source>
        <strain evidence="2 3">ICMP 12341</strain>
    </source>
</reference>
<feature type="domain" description="Dermonecrotic toxin N-terminal" evidence="1">
    <location>
        <begin position="99"/>
        <end position="382"/>
    </location>
</feature>
<dbReference type="Gene3D" id="3.90.550.20">
    <property type="match status" value="1"/>
</dbReference>
<dbReference type="Pfam" id="PF04488">
    <property type="entry name" value="Gly_transf_sug"/>
    <property type="match status" value="1"/>
</dbReference>